<dbReference type="OrthoDB" id="9787782at2"/>
<dbReference type="InterPro" id="IPR007296">
    <property type="entry name" value="DUF403"/>
</dbReference>
<evidence type="ECO:0000313" key="4">
    <source>
        <dbReference type="Proteomes" id="UP000004725"/>
    </source>
</evidence>
<organism evidence="3 4">
    <name type="scientific">Planococcus antarcticus DSM 14505</name>
    <dbReference type="NCBI Taxonomy" id="1185653"/>
    <lineage>
        <taxon>Bacteria</taxon>
        <taxon>Bacillati</taxon>
        <taxon>Bacillota</taxon>
        <taxon>Bacilli</taxon>
        <taxon>Bacillales</taxon>
        <taxon>Caryophanaceae</taxon>
        <taxon>Planococcus</taxon>
    </lineage>
</organism>
<dbReference type="InterPro" id="IPR002931">
    <property type="entry name" value="Transglutaminase-like"/>
</dbReference>
<dbReference type="eggNOG" id="COG2307">
    <property type="taxonomic scope" value="Bacteria"/>
</dbReference>
<dbReference type="SMART" id="SM00460">
    <property type="entry name" value="TGc"/>
    <property type="match status" value="1"/>
</dbReference>
<dbReference type="InterPro" id="IPR038765">
    <property type="entry name" value="Papain-like_cys_pep_sf"/>
</dbReference>
<dbReference type="KEGG" id="pana:BBH88_05370"/>
<dbReference type="Pfam" id="PF08379">
    <property type="entry name" value="Bact_transglu_N"/>
    <property type="match status" value="1"/>
</dbReference>
<evidence type="ECO:0000313" key="2">
    <source>
        <dbReference type="EMBL" id="ANU09767.1"/>
    </source>
</evidence>
<gene>
    <name evidence="3" type="ORF">A1A1_05482</name>
    <name evidence="2" type="ORF">BBH88_05370</name>
</gene>
<dbReference type="Pfam" id="PF04168">
    <property type="entry name" value="Alpha-E"/>
    <property type="match status" value="1"/>
</dbReference>
<dbReference type="Proteomes" id="UP000004725">
    <property type="component" value="Unassembled WGS sequence"/>
</dbReference>
<proteinExistence type="predicted"/>
<reference evidence="2" key="3">
    <citation type="submission" date="2016-10" db="EMBL/GenBank/DDBJ databases">
        <authorList>
            <person name="See-Too W.S."/>
        </authorList>
    </citation>
    <scope>NUCLEOTIDE SEQUENCE</scope>
    <source>
        <strain evidence="2">DSM 14505</strain>
    </source>
</reference>
<accession>A0A1C7DEB7</accession>
<dbReference type="eggNOG" id="COG1305">
    <property type="taxonomic scope" value="Bacteria"/>
</dbReference>
<reference evidence="3 4" key="1">
    <citation type="journal article" date="2012" name="J. Bacteriol.">
        <title>Genome Sequence of the Antarctic Psychrophile Bacterium Planococcus antarcticus DSM 14505.</title>
        <authorList>
            <person name="Margolles A."/>
            <person name="Gueimonde M."/>
            <person name="Sanchez B."/>
        </authorList>
    </citation>
    <scope>NUCLEOTIDE SEQUENCE [LARGE SCALE GENOMIC DNA]</scope>
    <source>
        <strain evidence="3 4">DSM 14505</strain>
    </source>
</reference>
<dbReference type="SUPFAM" id="SSF54001">
    <property type="entry name" value="Cysteine proteinases"/>
    <property type="match status" value="1"/>
</dbReference>
<dbReference type="EMBL" id="CP016534">
    <property type="protein sequence ID" value="ANU09767.1"/>
    <property type="molecule type" value="Genomic_DNA"/>
</dbReference>
<dbReference type="EMBL" id="AJYB01000014">
    <property type="protein sequence ID" value="EIM07636.1"/>
    <property type="molecule type" value="Genomic_DNA"/>
</dbReference>
<dbReference type="AlphaFoldDB" id="A0A1C7DEB7"/>
<dbReference type="PANTHER" id="PTHR33490:SF6">
    <property type="entry name" value="SLL1049 PROTEIN"/>
    <property type="match status" value="1"/>
</dbReference>
<keyword evidence="5" id="KW-1185">Reference proteome</keyword>
<dbReference type="RefSeq" id="WP_006829104.1">
    <property type="nucleotide sequence ID" value="NZ_AJYB01000014.1"/>
</dbReference>
<dbReference type="Gene3D" id="3.10.620.30">
    <property type="match status" value="1"/>
</dbReference>
<evidence type="ECO:0000259" key="1">
    <source>
        <dbReference type="SMART" id="SM00460"/>
    </source>
</evidence>
<evidence type="ECO:0000313" key="3">
    <source>
        <dbReference type="EMBL" id="EIM07636.1"/>
    </source>
</evidence>
<dbReference type="Pfam" id="PF01841">
    <property type="entry name" value="Transglut_core"/>
    <property type="match status" value="1"/>
</dbReference>
<evidence type="ECO:0000313" key="5">
    <source>
        <dbReference type="Proteomes" id="UP000092661"/>
    </source>
</evidence>
<dbReference type="PANTHER" id="PTHR33490">
    <property type="entry name" value="BLR5614 PROTEIN-RELATED"/>
    <property type="match status" value="1"/>
</dbReference>
<feature type="domain" description="Transglutaminase-like" evidence="1">
    <location>
        <begin position="511"/>
        <end position="578"/>
    </location>
</feature>
<reference evidence="5" key="2">
    <citation type="submission" date="2016-07" db="EMBL/GenBank/DDBJ databases">
        <authorList>
            <person name="See-Too W.S."/>
        </authorList>
    </citation>
    <scope>NUCLEOTIDE SEQUENCE [LARGE SCALE GENOMIC DNA]</scope>
    <source>
        <strain evidence="5">DSM 14505</strain>
    </source>
</reference>
<protein>
    <submittedName>
        <fullName evidence="2">Protein containing transglutaminase-like domain, cysteine protease</fullName>
    </submittedName>
</protein>
<dbReference type="Proteomes" id="UP000092661">
    <property type="component" value="Chromosome"/>
</dbReference>
<name>A0A1C7DEB7_9BACL</name>
<dbReference type="InterPro" id="IPR013589">
    <property type="entry name" value="Bac_transglu_N"/>
</dbReference>
<sequence length="623" mass="71907">MLSRVANSLYWMSRNVERAENNARILDVQLLQMIEASDEELIRDSDWKLIYEICASTETMKQIKSLPSYQEDQLVHYLAMEEANSNSVASCVKIVRENARISRDHIPDDYWEAWNGCYLILMEIDQKSCTVKEMRKFLEQVKLTSLITQGIVESAMSRGVSYQIIKIGKWLERAEKTARILNVVCERTRERVVEAQSEDYYYWLAALRMTNGYNAYLKMNPPQMNPKKVLAFLIANPNFPRSIRYCLTHVRKAIDELEGGKISHYSWELYAKLDQLQEEFEEISIDELNSDEIMDFLNDFQNGCNEVGEVFSKTYYLSDSETNPMEFSQSQSMGTKGITSMKYKVEHTNIFEYETIVDQSMNSIRLKPRTDECQRLLSYRAEITPASLTKEHIDIWGNHVETFFIAEHHQHLEVKTTSIVSIQKSPFIHRIDYSPEMNAIFHSQLFREHYLAFLSNTAYTYLTIDHMKQIDRELGIMKNPVQYAIDVMEYIHQHFTYDGESTTVDTKAEESFDLRKGVCQDITHVMLGILRSKYIPARYVSGYLYVGENSALVGDAASHAWVEVMVPGIGWVGLDPTNNVEALENHIRVGVGRDYNDVSPVQGVYRGGSQSLDVKVSVSLMDQ</sequence>